<evidence type="ECO:0000313" key="2">
    <source>
        <dbReference type="Proteomes" id="UP000648187"/>
    </source>
</evidence>
<sequence>MKHDWTSLTTPNSKQHATASVMNSYPLIEEICLLVVKLCHARETDALWRQTLHRAISACVQRAALDGGCCIIIATTS</sequence>
<dbReference type="AlphaFoldDB" id="A0A835GLX6"/>
<comment type="caution">
    <text evidence="1">The sequence shown here is derived from an EMBL/GenBank/DDBJ whole genome shotgun (WGS) entry which is preliminary data.</text>
</comment>
<proteinExistence type="predicted"/>
<evidence type="ECO:0000313" key="1">
    <source>
        <dbReference type="EMBL" id="KAF9420219.1"/>
    </source>
</evidence>
<name>A0A835GLX6_SPOEX</name>
<dbReference type="EMBL" id="JACKWZ010000034">
    <property type="protein sequence ID" value="KAF9420219.1"/>
    <property type="molecule type" value="Genomic_DNA"/>
</dbReference>
<keyword evidence="2" id="KW-1185">Reference proteome</keyword>
<dbReference type="Proteomes" id="UP000648187">
    <property type="component" value="Unassembled WGS sequence"/>
</dbReference>
<gene>
    <name evidence="1" type="ORF">HW555_003440</name>
</gene>
<reference evidence="1" key="1">
    <citation type="submission" date="2020-08" db="EMBL/GenBank/DDBJ databases">
        <title>Spodoptera exigua strain:BAW_Kor-Di-RS1 Genome sequencing and assembly.</title>
        <authorList>
            <person name="Kim J."/>
            <person name="Nam H.Y."/>
            <person name="Kwon M."/>
            <person name="Choi J.H."/>
            <person name="Cho S.R."/>
            <person name="Kim G.-H."/>
        </authorList>
    </citation>
    <scope>NUCLEOTIDE SEQUENCE</scope>
    <source>
        <strain evidence="1">BAW_Kor-Di-RS1</strain>
        <tissue evidence="1">Whole-body</tissue>
    </source>
</reference>
<accession>A0A835GLX6</accession>
<protein>
    <submittedName>
        <fullName evidence="1">Uncharacterized protein</fullName>
    </submittedName>
</protein>
<organism evidence="1 2">
    <name type="scientific">Spodoptera exigua</name>
    <name type="common">Beet armyworm</name>
    <name type="synonym">Noctua fulgens</name>
    <dbReference type="NCBI Taxonomy" id="7107"/>
    <lineage>
        <taxon>Eukaryota</taxon>
        <taxon>Metazoa</taxon>
        <taxon>Ecdysozoa</taxon>
        <taxon>Arthropoda</taxon>
        <taxon>Hexapoda</taxon>
        <taxon>Insecta</taxon>
        <taxon>Pterygota</taxon>
        <taxon>Neoptera</taxon>
        <taxon>Endopterygota</taxon>
        <taxon>Lepidoptera</taxon>
        <taxon>Glossata</taxon>
        <taxon>Ditrysia</taxon>
        <taxon>Noctuoidea</taxon>
        <taxon>Noctuidae</taxon>
        <taxon>Amphipyrinae</taxon>
        <taxon>Spodoptera</taxon>
    </lineage>
</organism>